<evidence type="ECO:0000256" key="7">
    <source>
        <dbReference type="ARBA" id="ARBA00022777"/>
    </source>
</evidence>
<dbReference type="InterPro" id="IPR029056">
    <property type="entry name" value="Ribokinase-like"/>
</dbReference>
<dbReference type="Pfam" id="PF01261">
    <property type="entry name" value="AP_endonuc_2"/>
    <property type="match status" value="1"/>
</dbReference>
<dbReference type="InterPro" id="IPR011611">
    <property type="entry name" value="PfkB_dom"/>
</dbReference>
<protein>
    <recommendedName>
        <fullName evidence="3 12">Ribokinase</fullName>
        <shortName evidence="12">RK</shortName>
        <ecNumber evidence="2 12">2.7.1.15</ecNumber>
    </recommendedName>
</protein>
<dbReference type="GO" id="GO:0005524">
    <property type="term" value="F:ATP binding"/>
    <property type="evidence" value="ECO:0007669"/>
    <property type="project" value="UniProtKB-UniRule"/>
</dbReference>
<organism evidence="17">
    <name type="scientific">Tetraselmis sp. GSL018</name>
    <dbReference type="NCBI Taxonomy" id="582737"/>
    <lineage>
        <taxon>Eukaryota</taxon>
        <taxon>Viridiplantae</taxon>
        <taxon>Chlorophyta</taxon>
        <taxon>core chlorophytes</taxon>
        <taxon>Chlorodendrophyceae</taxon>
        <taxon>Chlorodendrales</taxon>
        <taxon>Chlorodendraceae</taxon>
        <taxon>Tetraselmis</taxon>
    </lineage>
</organism>
<comment type="similarity">
    <text evidence="12">Belongs to the carbohydrate kinase PfkB family. Ribokinase subfamily.</text>
</comment>
<evidence type="ECO:0000256" key="5">
    <source>
        <dbReference type="ARBA" id="ARBA00022723"/>
    </source>
</evidence>
<evidence type="ECO:0000256" key="9">
    <source>
        <dbReference type="ARBA" id="ARBA00022842"/>
    </source>
</evidence>
<keyword evidence="12" id="KW-0539">Nucleus</keyword>
<comment type="caution">
    <text evidence="12">Lacks conserved residue(s) required for the propagation of feature annotation.</text>
</comment>
<accession>A0A061RI75</accession>
<proteinExistence type="inferred from homology"/>
<feature type="binding site" evidence="12">
    <location>
        <position position="197"/>
    </location>
    <ligand>
        <name>substrate</name>
    </ligand>
</feature>
<dbReference type="GO" id="GO:0016853">
    <property type="term" value="F:isomerase activity"/>
    <property type="evidence" value="ECO:0007669"/>
    <property type="project" value="UniProtKB-KW"/>
</dbReference>
<comment type="activity regulation">
    <text evidence="12">Activated by a monovalent cation that binds near, but not in, the active site. The most likely occupant of the site in vivo is potassium. Ion binding induces a conformational change that may alter substrate affinity.</text>
</comment>
<dbReference type="EC" id="2.7.1.15" evidence="2 12"/>
<feature type="binding site" evidence="12">
    <location>
        <position position="349"/>
    </location>
    <ligand>
        <name>K(+)</name>
        <dbReference type="ChEBI" id="CHEBI:29103"/>
    </ligand>
</feature>
<evidence type="ECO:0000256" key="1">
    <source>
        <dbReference type="ARBA" id="ARBA00005380"/>
    </source>
</evidence>
<feature type="chain" id="PRO_5001605817" description="Ribokinase" evidence="14">
    <location>
        <begin position="23"/>
        <end position="721"/>
    </location>
</feature>
<comment type="function">
    <text evidence="12">Catalyzes the phosphorylation of ribose at O-5 in a reaction requiring ATP and magnesium. The resulting D-ribose-5-phosphate can then be used either for sythesis of nucleotides, histidine, and tryptophan, or as a component of the pentose phosphate pathway.</text>
</comment>
<dbReference type="PANTHER" id="PTHR10584">
    <property type="entry name" value="SUGAR KINASE"/>
    <property type="match status" value="1"/>
</dbReference>
<keyword evidence="5 12" id="KW-0479">Metal-binding</keyword>
<comment type="pathway">
    <text evidence="12">Carbohydrate metabolism; D-ribose degradation; D-ribose 5-phosphate from beta-D-ribopyranose: step 2/2.</text>
</comment>
<evidence type="ECO:0000256" key="12">
    <source>
        <dbReference type="HAMAP-Rule" id="MF_03215"/>
    </source>
</evidence>
<reference evidence="17" key="1">
    <citation type="submission" date="2014-05" db="EMBL/GenBank/DDBJ databases">
        <title>The transcriptome of the halophilic microalga Tetraselmis sp. GSL018 isolated from the Great Salt Lake, Utah.</title>
        <authorList>
            <person name="Jinkerson R.E."/>
            <person name="D'Adamo S."/>
            <person name="Posewitz M.C."/>
        </authorList>
    </citation>
    <scope>NUCLEOTIDE SEQUENCE</scope>
    <source>
        <strain evidence="17">GSL018</strain>
    </source>
</reference>
<dbReference type="InterPro" id="IPR013022">
    <property type="entry name" value="Xyl_isomerase-like_TIM-brl"/>
</dbReference>
<feature type="signal peptide" evidence="14">
    <location>
        <begin position="1"/>
        <end position="22"/>
    </location>
</feature>
<feature type="binding site" evidence="12">
    <location>
        <position position="347"/>
    </location>
    <ligand>
        <name>K(+)</name>
        <dbReference type="ChEBI" id="CHEBI:29103"/>
    </ligand>
</feature>
<keyword evidence="11 12" id="KW-0119">Carbohydrate metabolism</keyword>
<evidence type="ECO:0000259" key="16">
    <source>
        <dbReference type="Pfam" id="PF01261"/>
    </source>
</evidence>
<feature type="binding site" evidence="12">
    <location>
        <position position="344"/>
    </location>
    <ligand>
        <name>K(+)</name>
        <dbReference type="ChEBI" id="CHEBI:29103"/>
    </ligand>
</feature>
<dbReference type="PANTHER" id="PTHR10584:SF166">
    <property type="entry name" value="RIBOKINASE"/>
    <property type="match status" value="1"/>
</dbReference>
<dbReference type="GO" id="GO:0004747">
    <property type="term" value="F:ribokinase activity"/>
    <property type="evidence" value="ECO:0007669"/>
    <property type="project" value="UniProtKB-UniRule"/>
</dbReference>
<evidence type="ECO:0000313" key="17">
    <source>
        <dbReference type="EMBL" id="JAC70370.1"/>
    </source>
</evidence>
<dbReference type="AlphaFoldDB" id="A0A061RI75"/>
<comment type="subunit">
    <text evidence="12">Homodimer.</text>
</comment>
<feature type="domain" description="Carbohydrate kinase PfkB" evidence="15">
    <location>
        <begin position="56"/>
        <end position="356"/>
    </location>
</feature>
<comment type="similarity">
    <text evidence="1">Belongs to the carbohydrate kinase pfkB family.</text>
</comment>
<keyword evidence="6 12" id="KW-0547">Nucleotide-binding</keyword>
<evidence type="ECO:0000256" key="11">
    <source>
        <dbReference type="ARBA" id="ARBA00023277"/>
    </source>
</evidence>
<comment type="subcellular location">
    <subcellularLocation>
        <location evidence="12">Cytoplasm</location>
    </subcellularLocation>
    <subcellularLocation>
        <location evidence="12">Nucleus</location>
    </subcellularLocation>
</comment>
<feature type="binding site" evidence="12">
    <location>
        <position position="310"/>
    </location>
    <ligand>
        <name>K(+)</name>
        <dbReference type="ChEBI" id="CHEBI:29103"/>
    </ligand>
</feature>
<dbReference type="GO" id="GO:0005634">
    <property type="term" value="C:nucleus"/>
    <property type="evidence" value="ECO:0007669"/>
    <property type="project" value="UniProtKB-SubCell"/>
</dbReference>
<feature type="binding site" evidence="12">
    <location>
        <position position="308"/>
    </location>
    <ligand>
        <name>K(+)</name>
        <dbReference type="ChEBI" id="CHEBI:29103"/>
    </ligand>
</feature>
<comment type="cofactor">
    <cofactor evidence="12">
        <name>Mg(2+)</name>
        <dbReference type="ChEBI" id="CHEBI:18420"/>
    </cofactor>
    <text evidence="12">Requires a divalent cation, most likely magnesium in vivo, as an electrophilic catalyst to aid phosphoryl group transfer. It is the chelate of the metal and the nucleotide that is the actual substrate.</text>
</comment>
<dbReference type="PROSITE" id="PS00584">
    <property type="entry name" value="PFKB_KINASES_2"/>
    <property type="match status" value="1"/>
</dbReference>
<evidence type="ECO:0000256" key="8">
    <source>
        <dbReference type="ARBA" id="ARBA00022840"/>
    </source>
</evidence>
<feature type="region of interest" description="Disordered" evidence="13">
    <location>
        <begin position="362"/>
        <end position="383"/>
    </location>
</feature>
<evidence type="ECO:0000256" key="2">
    <source>
        <dbReference type="ARBA" id="ARBA00012035"/>
    </source>
</evidence>
<dbReference type="CDD" id="cd01174">
    <property type="entry name" value="ribokinase"/>
    <property type="match status" value="1"/>
</dbReference>
<dbReference type="HAMAP" id="MF_01987">
    <property type="entry name" value="Ribokinase"/>
    <property type="match status" value="1"/>
</dbReference>
<feature type="binding site" evidence="12">
    <location>
        <begin position="278"/>
        <end position="283"/>
    </location>
    <ligand>
        <name>ATP</name>
        <dbReference type="ChEBI" id="CHEBI:30616"/>
    </ligand>
</feature>
<feature type="domain" description="Xylose isomerase-like TIM barrel" evidence="16">
    <location>
        <begin position="450"/>
        <end position="684"/>
    </location>
</feature>
<sequence length="721" mass="77150">MAALRQNTVVTVFLVALITGFADQENQVSADLGKSVEAETDRHQKQSHALFSTKSHILIVGSVNVDTTVLVERLPEKHETLVASSPVASVTVGGKGANQAVAVSRLGRNINVRFVTQFGNDANAGMLEQVLLENDVDLRGSSRCSDLPSGQGIVLLEQEGSVSSVVASGCNSVWNETAISRAVQQVRGARVVLLQREVPEVVNVRIATAAVEHGATVLLDAGGEDRPLDLKLLQLATFICPNEGELGRLTGLPTETNYQVLEAAKLLQKDGARNVLVTLGARGAMLLKDGGDVIWQEPKPVPGENVVDSTAAGDAFRAALAVALFEDLSLQRALSFAATAGAVVVSRAGAVPALPWRHEVDGVSSDSQSISENQPEKNSSASACSTTGLYNAANPSGLLGGGDGLTFASRLNSMTARLDLWDGGTSTAGLIARQGRIKGLSSVFFNYPQHLKGEDPEVLQQALLDANLTTGAVCMRFPEWMGRGAFTNPNSSVRREAVRLTVEGCEWARRLGADELVIWPQTDGYDYHLQVNYLAAWDRAVECYREVCDRCADLRVSLEFKPTDERARFSVVPSTAAALLLAGEVGRPNMGLTLDLGHMLMAGENPAQSIAMAARQGRLFGVQLGDGHPRLGAEDGLTLGSVHHAALLEAAVWLQRSGYAGRIYFDTFPRNEDPVREAEYNVRRFRRAWADAERVRAAGIDLLLDGHDAIGSLELLEALGL</sequence>
<keyword evidence="12" id="KW-0963">Cytoplasm</keyword>
<keyword evidence="9 12" id="KW-0460">Magnesium</keyword>
<dbReference type="EMBL" id="GBEZ01015826">
    <property type="protein sequence ID" value="JAC70370.1"/>
    <property type="molecule type" value="Transcribed_RNA"/>
</dbReference>
<feature type="binding site" evidence="12">
    <location>
        <position position="242"/>
    </location>
    <ligand>
        <name>ATP</name>
        <dbReference type="ChEBI" id="CHEBI:30616"/>
    </ligand>
</feature>
<feature type="binding site" evidence="12">
    <location>
        <begin position="64"/>
        <end position="66"/>
    </location>
    <ligand>
        <name>substrate</name>
    </ligand>
</feature>
<dbReference type="InterPro" id="IPR002173">
    <property type="entry name" value="Carboh/pur_kinase_PfkB_CS"/>
</dbReference>
<keyword evidence="10 12" id="KW-0630">Potassium</keyword>
<name>A0A061RI75_9CHLO</name>
<dbReference type="GO" id="GO:0046872">
    <property type="term" value="F:metal ion binding"/>
    <property type="evidence" value="ECO:0007669"/>
    <property type="project" value="UniProtKB-KW"/>
</dbReference>
<dbReference type="SUPFAM" id="SSF51658">
    <property type="entry name" value="Xylose isomerase-like"/>
    <property type="match status" value="1"/>
</dbReference>
<gene>
    <name evidence="17" type="ORF">TSPGSL018_4293</name>
</gene>
<dbReference type="InterPro" id="IPR002139">
    <property type="entry name" value="Ribo/fructo_kinase"/>
</dbReference>
<feature type="active site" description="Proton acceptor" evidence="12">
    <location>
        <position position="314"/>
    </location>
</feature>
<keyword evidence="8 12" id="KW-0067">ATP-binding</keyword>
<dbReference type="Pfam" id="PF00294">
    <property type="entry name" value="PfkB"/>
    <property type="match status" value="1"/>
</dbReference>
<comment type="catalytic activity">
    <reaction evidence="12">
        <text>D-ribose + ATP = D-ribose 5-phosphate + ADP + H(+)</text>
        <dbReference type="Rhea" id="RHEA:13697"/>
        <dbReference type="ChEBI" id="CHEBI:15378"/>
        <dbReference type="ChEBI" id="CHEBI:30616"/>
        <dbReference type="ChEBI" id="CHEBI:47013"/>
        <dbReference type="ChEBI" id="CHEBI:78346"/>
        <dbReference type="ChEBI" id="CHEBI:456216"/>
        <dbReference type="EC" id="2.7.1.15"/>
    </reaction>
</comment>
<dbReference type="UniPathway" id="UPA00916">
    <property type="reaction ID" value="UER00889"/>
</dbReference>
<dbReference type="InterPro" id="IPR036237">
    <property type="entry name" value="Xyl_isomerase-like_sf"/>
</dbReference>
<dbReference type="Gene3D" id="3.40.1190.20">
    <property type="match status" value="1"/>
</dbReference>
<keyword evidence="4 12" id="KW-0808">Transferase</keyword>
<evidence type="ECO:0000256" key="14">
    <source>
        <dbReference type="SAM" id="SignalP"/>
    </source>
</evidence>
<feature type="binding site" evidence="12">
    <location>
        <begin position="94"/>
        <end position="98"/>
    </location>
    <ligand>
        <name>substrate</name>
    </ligand>
</feature>
<dbReference type="InterPro" id="IPR011877">
    <property type="entry name" value="Ribokinase"/>
</dbReference>
<evidence type="ECO:0000259" key="15">
    <source>
        <dbReference type="Pfam" id="PF00294"/>
    </source>
</evidence>
<keyword evidence="17" id="KW-0413">Isomerase</keyword>
<evidence type="ECO:0000256" key="13">
    <source>
        <dbReference type="SAM" id="MobiDB-lite"/>
    </source>
</evidence>
<keyword evidence="14" id="KW-0732">Signal</keyword>
<feature type="binding site" evidence="12">
    <location>
        <position position="314"/>
    </location>
    <ligand>
        <name>substrate</name>
    </ligand>
</feature>
<evidence type="ECO:0000256" key="4">
    <source>
        <dbReference type="ARBA" id="ARBA00022679"/>
    </source>
</evidence>
<keyword evidence="7 12" id="KW-0418">Kinase</keyword>
<dbReference type="GO" id="GO:0005737">
    <property type="term" value="C:cytoplasm"/>
    <property type="evidence" value="ECO:0007669"/>
    <property type="project" value="UniProtKB-SubCell"/>
</dbReference>
<dbReference type="Gene3D" id="3.20.20.150">
    <property type="entry name" value="Divalent-metal-dependent TIM barrel enzymes"/>
    <property type="match status" value="1"/>
</dbReference>
<dbReference type="SUPFAM" id="SSF53613">
    <property type="entry name" value="Ribokinase-like"/>
    <property type="match status" value="1"/>
</dbReference>
<dbReference type="PRINTS" id="PR00990">
    <property type="entry name" value="RIBOKINASE"/>
</dbReference>
<dbReference type="GO" id="GO:0019303">
    <property type="term" value="P:D-ribose catabolic process"/>
    <property type="evidence" value="ECO:0007669"/>
    <property type="project" value="UniProtKB-UniRule"/>
</dbReference>
<feature type="binding site" evidence="12">
    <location>
        <begin position="313"/>
        <end position="314"/>
    </location>
    <ligand>
        <name>ATP</name>
        <dbReference type="ChEBI" id="CHEBI:30616"/>
    </ligand>
</feature>
<evidence type="ECO:0000256" key="3">
    <source>
        <dbReference type="ARBA" id="ARBA00016943"/>
    </source>
</evidence>
<feature type="compositionally biased region" description="Polar residues" evidence="13">
    <location>
        <begin position="364"/>
        <end position="383"/>
    </location>
</feature>
<evidence type="ECO:0000256" key="6">
    <source>
        <dbReference type="ARBA" id="ARBA00022741"/>
    </source>
</evidence>
<evidence type="ECO:0000256" key="10">
    <source>
        <dbReference type="ARBA" id="ARBA00022958"/>
    </source>
</evidence>